<protein>
    <recommendedName>
        <fullName evidence="1">DUF8033 domain-containing protein</fullName>
    </recommendedName>
</protein>
<evidence type="ECO:0000313" key="2">
    <source>
        <dbReference type="EMBL" id="RFS81504.1"/>
    </source>
</evidence>
<dbReference type="EMBL" id="QVNQ01000013">
    <property type="protein sequence ID" value="RFS81504.1"/>
    <property type="molecule type" value="Genomic_DNA"/>
</dbReference>
<dbReference type="Proteomes" id="UP000262882">
    <property type="component" value="Unassembled WGS sequence"/>
</dbReference>
<evidence type="ECO:0000259" key="1">
    <source>
        <dbReference type="Pfam" id="PF26096"/>
    </source>
</evidence>
<reference evidence="2 3" key="1">
    <citation type="submission" date="2018-08" db="EMBL/GenBank/DDBJ databases">
        <title>Actinomadura spongicola sp. nov., isolated from marine sponge Leucetta chagosensis.</title>
        <authorList>
            <person name="Li L."/>
            <person name="Lin H.W."/>
        </authorList>
    </citation>
    <scope>NUCLEOTIDE SEQUENCE [LARGE SCALE GENOMIC DNA]</scope>
    <source>
        <strain evidence="2 3">LHW52907</strain>
    </source>
</reference>
<keyword evidence="3" id="KW-1185">Reference proteome</keyword>
<sequence>MIVMGKVSIRSGVGGPDGPLARLQPFDTHGAMSAVPYAPSSTGRLPLPWARQYDSDARGPGIVYTVRSYATPIAWVRADGRTVIPPVSYSATTTRHQNLCRAWLGAAATAYEGAAAA</sequence>
<evidence type="ECO:0000313" key="3">
    <source>
        <dbReference type="Proteomes" id="UP000262882"/>
    </source>
</evidence>
<proteinExistence type="predicted"/>
<dbReference type="AlphaFoldDB" id="A0A372G7Y2"/>
<feature type="domain" description="DUF8033" evidence="1">
    <location>
        <begin position="65"/>
        <end position="99"/>
    </location>
</feature>
<organism evidence="2 3">
    <name type="scientific">Actinomadura spongiicola</name>
    <dbReference type="NCBI Taxonomy" id="2303421"/>
    <lineage>
        <taxon>Bacteria</taxon>
        <taxon>Bacillati</taxon>
        <taxon>Actinomycetota</taxon>
        <taxon>Actinomycetes</taxon>
        <taxon>Streptosporangiales</taxon>
        <taxon>Thermomonosporaceae</taxon>
        <taxon>Actinomadura</taxon>
    </lineage>
</organism>
<gene>
    <name evidence="2" type="ORF">D0T12_31645</name>
</gene>
<comment type="caution">
    <text evidence="2">The sequence shown here is derived from an EMBL/GenBank/DDBJ whole genome shotgun (WGS) entry which is preliminary data.</text>
</comment>
<dbReference type="Pfam" id="PF26096">
    <property type="entry name" value="DUF8033"/>
    <property type="match status" value="1"/>
</dbReference>
<name>A0A372G7Y2_9ACTN</name>
<dbReference type="InterPro" id="IPR058346">
    <property type="entry name" value="DUF8033"/>
</dbReference>
<accession>A0A372G7Y2</accession>